<keyword evidence="3" id="KW-0949">S-adenosyl-L-methionine</keyword>
<evidence type="ECO:0000256" key="6">
    <source>
        <dbReference type="ARBA" id="ARBA00023014"/>
    </source>
</evidence>
<keyword evidence="5" id="KW-0408">Iron</keyword>
<accession>A0ABS6E9P5</accession>
<evidence type="ECO:0000313" key="8">
    <source>
        <dbReference type="EMBL" id="MBU5439652.1"/>
    </source>
</evidence>
<evidence type="ECO:0000256" key="2">
    <source>
        <dbReference type="ARBA" id="ARBA00022485"/>
    </source>
</evidence>
<name>A0ABS6E9P5_9FIRM</name>
<dbReference type="EMBL" id="JAHLPM010000017">
    <property type="protein sequence ID" value="MBU5439652.1"/>
    <property type="molecule type" value="Genomic_DNA"/>
</dbReference>
<dbReference type="Proteomes" id="UP000749471">
    <property type="component" value="Unassembled WGS sequence"/>
</dbReference>
<dbReference type="NCBIfam" id="TIGR03974">
    <property type="entry name" value="rSAM_six_Cys"/>
    <property type="match status" value="1"/>
</dbReference>
<dbReference type="InterPro" id="IPR024025">
    <property type="entry name" value="SCIFF_rSAM_maturase"/>
</dbReference>
<gene>
    <name evidence="8" type="primary">scfB</name>
    <name evidence="8" type="ORF">KQI42_16680</name>
</gene>
<dbReference type="Pfam" id="PF04055">
    <property type="entry name" value="Radical_SAM"/>
    <property type="match status" value="1"/>
</dbReference>
<comment type="cofactor">
    <cofactor evidence="1">
        <name>[4Fe-4S] cluster</name>
        <dbReference type="ChEBI" id="CHEBI:49883"/>
    </cofactor>
</comment>
<dbReference type="InterPro" id="IPR023867">
    <property type="entry name" value="Sulphatase_maturase_rSAM"/>
</dbReference>
<dbReference type="InterPro" id="IPR047602">
    <property type="entry name" value="SPASM_CteB-like"/>
</dbReference>
<dbReference type="PROSITE" id="PS01305">
    <property type="entry name" value="MOAA_NIFB_PQQE"/>
    <property type="match status" value="1"/>
</dbReference>
<dbReference type="InterPro" id="IPR023885">
    <property type="entry name" value="4Fe4S-binding_SPASM_dom"/>
</dbReference>
<evidence type="ECO:0000259" key="7">
    <source>
        <dbReference type="PROSITE" id="PS51918"/>
    </source>
</evidence>
<dbReference type="Pfam" id="PF13186">
    <property type="entry name" value="SPASM"/>
    <property type="match status" value="1"/>
</dbReference>
<organism evidence="8 9">
    <name type="scientific">Tissierella simiarum</name>
    <dbReference type="NCBI Taxonomy" id="2841534"/>
    <lineage>
        <taxon>Bacteria</taxon>
        <taxon>Bacillati</taxon>
        <taxon>Bacillota</taxon>
        <taxon>Tissierellia</taxon>
        <taxon>Tissierellales</taxon>
        <taxon>Tissierellaceae</taxon>
        <taxon>Tissierella</taxon>
    </lineage>
</organism>
<dbReference type="NCBIfam" id="TIGR04085">
    <property type="entry name" value="rSAM_more_4Fe4S"/>
    <property type="match status" value="1"/>
</dbReference>
<dbReference type="SFLD" id="SFLDG01384">
    <property type="entry name" value="thioether_bond_formation_requi"/>
    <property type="match status" value="1"/>
</dbReference>
<reference evidence="8 9" key="1">
    <citation type="submission" date="2021-06" db="EMBL/GenBank/DDBJ databases">
        <authorList>
            <person name="Sun Q."/>
            <person name="Li D."/>
        </authorList>
    </citation>
    <scope>NUCLEOTIDE SEQUENCE [LARGE SCALE GENOMIC DNA]</scope>
    <source>
        <strain evidence="8 9">MSJ-40</strain>
    </source>
</reference>
<dbReference type="CDD" id="cd01335">
    <property type="entry name" value="Radical_SAM"/>
    <property type="match status" value="1"/>
</dbReference>
<evidence type="ECO:0000256" key="1">
    <source>
        <dbReference type="ARBA" id="ARBA00001966"/>
    </source>
</evidence>
<protein>
    <submittedName>
        <fullName evidence="8">Thioether cross-link-forming SCIFF peptide maturase</fullName>
    </submittedName>
</protein>
<dbReference type="SFLD" id="SFLDG01386">
    <property type="entry name" value="main_SPASM_domain-containing"/>
    <property type="match status" value="1"/>
</dbReference>
<dbReference type="PANTHER" id="PTHR43273:SF8">
    <property type="entry name" value="RADICAL SAM DOMAIN PROTEIN"/>
    <property type="match status" value="1"/>
</dbReference>
<comment type="caution">
    <text evidence="8">The sequence shown here is derived from an EMBL/GenBank/DDBJ whole genome shotgun (WGS) entry which is preliminary data.</text>
</comment>
<dbReference type="InterPro" id="IPR007197">
    <property type="entry name" value="rSAM"/>
</dbReference>
<keyword evidence="9" id="KW-1185">Reference proteome</keyword>
<dbReference type="RefSeq" id="WP_216521414.1">
    <property type="nucleotide sequence ID" value="NZ_JAHLPM010000017.1"/>
</dbReference>
<dbReference type="SFLD" id="SFLDS00029">
    <property type="entry name" value="Radical_SAM"/>
    <property type="match status" value="1"/>
</dbReference>
<evidence type="ECO:0000256" key="4">
    <source>
        <dbReference type="ARBA" id="ARBA00022723"/>
    </source>
</evidence>
<dbReference type="SFLD" id="SFLDG01067">
    <property type="entry name" value="SPASM/twitch_domain_containing"/>
    <property type="match status" value="1"/>
</dbReference>
<keyword evidence="4" id="KW-0479">Metal-binding</keyword>
<sequence length="453" mass="52494">MSKAVKIHKFNLNDQNIILDINSGAVHVVDKVVYEIIDYFEDKSLQEIKEIFKDNYDEKTIVDVYEEIKTLTERGLLFSEESNIRNLKYNEDNIVKAMCLHVAHDCNLRCSYCFASQGDFKGDRSFMSLEVGKKALEFLVENSGTRRNLEVDFFGGEPLMNFDLVKKLVDYGRSLEKEYNKNFRFTITTNGVLLDEEKIDYINENMDNVVLSLDGRKEVNDHMRKTVSGQGSYDIIVPKFKAMVDKRGDKDYYIRGTFTSNNIDFSEDAIDFYNQGFKKISIEPVVTSPDKDYALREEHLQKVLEEYENFSKKYIEIKNKDKDFYFFHFMIDLKQGPCIVKRAVGCGAGSEYMAVTPEGDLYPCHQFVGEEEFKIGNVFEGVFNTELRDTFKKANVYNKEECRSCWARFYCSGGCHANAYNSHKDIMKPYEIGCEMEKKRIECAISILANLDN</sequence>
<feature type="domain" description="Radical SAM core" evidence="7">
    <location>
        <begin position="92"/>
        <end position="328"/>
    </location>
</feature>
<evidence type="ECO:0000313" key="9">
    <source>
        <dbReference type="Proteomes" id="UP000749471"/>
    </source>
</evidence>
<dbReference type="InterPro" id="IPR000385">
    <property type="entry name" value="MoaA_NifB_PqqE_Fe-S-bd_CS"/>
</dbReference>
<dbReference type="PANTHER" id="PTHR43273">
    <property type="entry name" value="ANAEROBIC SULFATASE-MATURATING ENZYME HOMOLOG ASLB-RELATED"/>
    <property type="match status" value="1"/>
</dbReference>
<dbReference type="PROSITE" id="PS51918">
    <property type="entry name" value="RADICAL_SAM"/>
    <property type="match status" value="1"/>
</dbReference>
<evidence type="ECO:0000256" key="3">
    <source>
        <dbReference type="ARBA" id="ARBA00022691"/>
    </source>
</evidence>
<keyword evidence="6" id="KW-0411">Iron-sulfur</keyword>
<keyword evidence="2" id="KW-0004">4Fe-4S</keyword>
<dbReference type="CDD" id="cd21124">
    <property type="entry name" value="SPASM_CteB-like"/>
    <property type="match status" value="1"/>
</dbReference>
<evidence type="ECO:0000256" key="5">
    <source>
        <dbReference type="ARBA" id="ARBA00023004"/>
    </source>
</evidence>
<proteinExistence type="predicted"/>